<sequence length="278" mass="28980">MKLDMGAAWNEAMALLSANFGVIATVVGLFYFLPQFAIALLAPEMSQTATTDLPPDASPEMMMEALNATFQEAYADSWPYLLLTVIFGYVGALAVLALLRRGGNPTVGEALKAGALGSPSYFATQVLFAIAAGLVIGLPVALLATVAPVAAALLALVLVVALVYAAFKLMLIPAVIGIEGTLNPFAVIARSWRLTKGNTLRIFVFLILLFVVITIITIIVTLVFTLVFAAMGDAVARIGNGFVGALANAATGAIYLTVLAAIHRQLSGGGSEVAETFE</sequence>
<feature type="transmembrane region" description="Helical" evidence="1">
    <location>
        <begin position="149"/>
        <end position="167"/>
    </location>
</feature>
<comment type="caution">
    <text evidence="2">The sequence shown here is derived from an EMBL/GenBank/DDBJ whole genome shotgun (WGS) entry which is preliminary data.</text>
</comment>
<protein>
    <recommendedName>
        <fullName evidence="4">Glycerophosphoryl diester phosphodiesterase membrane domain-containing protein</fullName>
    </recommendedName>
</protein>
<evidence type="ECO:0008006" key="4">
    <source>
        <dbReference type="Google" id="ProtNLM"/>
    </source>
</evidence>
<feature type="transmembrane region" description="Helical" evidence="1">
    <location>
        <begin position="120"/>
        <end position="143"/>
    </location>
</feature>
<dbReference type="EMBL" id="JMIX01000006">
    <property type="protein sequence ID" value="KEO93219.1"/>
    <property type="molecule type" value="Genomic_DNA"/>
</dbReference>
<evidence type="ECO:0000256" key="1">
    <source>
        <dbReference type="SAM" id="Phobius"/>
    </source>
</evidence>
<feature type="transmembrane region" description="Helical" evidence="1">
    <location>
        <begin position="78"/>
        <end position="99"/>
    </location>
</feature>
<organism evidence="2 3">
    <name type="scientific">Erythrobacter litoralis</name>
    <dbReference type="NCBI Taxonomy" id="39960"/>
    <lineage>
        <taxon>Bacteria</taxon>
        <taxon>Pseudomonadati</taxon>
        <taxon>Pseudomonadota</taxon>
        <taxon>Alphaproteobacteria</taxon>
        <taxon>Sphingomonadales</taxon>
        <taxon>Erythrobacteraceae</taxon>
        <taxon>Erythrobacter/Porphyrobacter group</taxon>
        <taxon>Erythrobacter</taxon>
    </lineage>
</organism>
<keyword evidence="1" id="KW-0472">Membrane</keyword>
<keyword evidence="1" id="KW-1133">Transmembrane helix</keyword>
<feature type="transmembrane region" description="Helical" evidence="1">
    <location>
        <begin position="242"/>
        <end position="262"/>
    </location>
</feature>
<gene>
    <name evidence="2" type="ORF">EH32_10875</name>
</gene>
<proteinExistence type="predicted"/>
<keyword evidence="3" id="KW-1185">Reference proteome</keyword>
<keyword evidence="1" id="KW-0812">Transmembrane</keyword>
<feature type="transmembrane region" description="Helical" evidence="1">
    <location>
        <begin position="202"/>
        <end position="230"/>
    </location>
</feature>
<name>A0A074MIA8_9SPHN</name>
<reference evidence="2 3" key="1">
    <citation type="submission" date="2014-04" db="EMBL/GenBank/DDBJ databases">
        <title>A comprehensive comparison of genomes of Erythrobacter spp. Strains.</title>
        <authorList>
            <person name="Zheng Q."/>
        </authorList>
    </citation>
    <scope>NUCLEOTIDE SEQUENCE [LARGE SCALE GENOMIC DNA]</scope>
    <source>
        <strain evidence="2 3">DSM 8509</strain>
    </source>
</reference>
<dbReference type="Proteomes" id="UP000027866">
    <property type="component" value="Unassembled WGS sequence"/>
</dbReference>
<evidence type="ECO:0000313" key="2">
    <source>
        <dbReference type="EMBL" id="KEO93219.1"/>
    </source>
</evidence>
<evidence type="ECO:0000313" key="3">
    <source>
        <dbReference type="Proteomes" id="UP000027866"/>
    </source>
</evidence>
<feature type="transmembrane region" description="Helical" evidence="1">
    <location>
        <begin position="12"/>
        <end position="33"/>
    </location>
</feature>
<accession>A0A074MIA8</accession>
<dbReference type="AlphaFoldDB" id="A0A074MIA8"/>